<organism evidence="1 2">
    <name type="scientific">Marasmius crinis-equi</name>
    <dbReference type="NCBI Taxonomy" id="585013"/>
    <lineage>
        <taxon>Eukaryota</taxon>
        <taxon>Fungi</taxon>
        <taxon>Dikarya</taxon>
        <taxon>Basidiomycota</taxon>
        <taxon>Agaricomycotina</taxon>
        <taxon>Agaricomycetes</taxon>
        <taxon>Agaricomycetidae</taxon>
        <taxon>Agaricales</taxon>
        <taxon>Marasmiineae</taxon>
        <taxon>Marasmiaceae</taxon>
        <taxon>Marasmius</taxon>
    </lineage>
</organism>
<gene>
    <name evidence="1" type="ORF">V5O48_019522</name>
</gene>
<comment type="caution">
    <text evidence="1">The sequence shown here is derived from an EMBL/GenBank/DDBJ whole genome shotgun (WGS) entry which is preliminary data.</text>
</comment>
<evidence type="ECO:0000313" key="1">
    <source>
        <dbReference type="EMBL" id="KAL0562564.1"/>
    </source>
</evidence>
<dbReference type="EMBL" id="JBAHYK010005192">
    <property type="protein sequence ID" value="KAL0562564.1"/>
    <property type="molecule type" value="Genomic_DNA"/>
</dbReference>
<name>A0ABR3EI56_9AGAR</name>
<sequence length="73" mass="8094">MFHAFGVQAIPTSASTGFILGCFEPDSPPAILTSERVLESCKVLDCDYIWASPKFIEEWSLNPESMKWIKGGL</sequence>
<reference evidence="1 2" key="1">
    <citation type="submission" date="2024-02" db="EMBL/GenBank/DDBJ databases">
        <title>A draft genome for the cacao thread blight pathogen Marasmius crinis-equi.</title>
        <authorList>
            <person name="Cohen S.P."/>
            <person name="Baruah I.K."/>
            <person name="Amoako-Attah I."/>
            <person name="Bukari Y."/>
            <person name="Meinhardt L.W."/>
            <person name="Bailey B.A."/>
        </authorList>
    </citation>
    <scope>NUCLEOTIDE SEQUENCE [LARGE SCALE GENOMIC DNA]</scope>
    <source>
        <strain evidence="1 2">GH-76</strain>
    </source>
</reference>
<accession>A0ABR3EI56</accession>
<evidence type="ECO:0000313" key="2">
    <source>
        <dbReference type="Proteomes" id="UP001465976"/>
    </source>
</evidence>
<proteinExistence type="predicted"/>
<feature type="non-terminal residue" evidence="1">
    <location>
        <position position="73"/>
    </location>
</feature>
<dbReference type="Proteomes" id="UP001465976">
    <property type="component" value="Unassembled WGS sequence"/>
</dbReference>
<keyword evidence="2" id="KW-1185">Reference proteome</keyword>
<protein>
    <submittedName>
        <fullName evidence="1">Uncharacterized protein</fullName>
    </submittedName>
</protein>